<gene>
    <name evidence="2" type="ORF">C2E15_07150</name>
</gene>
<dbReference type="AlphaFoldDB" id="A0A2L0IE37"/>
<dbReference type="Proteomes" id="UP000238365">
    <property type="component" value="Chromosome"/>
</dbReference>
<evidence type="ECO:0000313" key="3">
    <source>
        <dbReference type="Proteomes" id="UP000238365"/>
    </source>
</evidence>
<dbReference type="InterPro" id="IPR020941">
    <property type="entry name" value="SUFU-like_domain"/>
</dbReference>
<protein>
    <submittedName>
        <fullName evidence="2">Suppressor of fused protein (SUFU)</fullName>
    </submittedName>
</protein>
<evidence type="ECO:0000259" key="1">
    <source>
        <dbReference type="Pfam" id="PF05076"/>
    </source>
</evidence>
<sequence>MTYSQLIAEVTNQQQTLTAIIEQTERAAYFYIWPTEPFRSRFAVRGCWLRNLLPAPFQEDREAIEQGIAPLLSADCCRTLEAEPPLDPAGLQIIWEPTDDGAAVWYQGQLLAVIPGWSLYQNKQVSFSAGCIRENRLTAPLGSASTNHYYAQALAHRQFWRDWHDGHLWQPVQHDLLRAYEAHYGPSLKYYAIDQGQWPPMALSQHYHQGVWYFFTVGMCIRPMPWVDFLYEDLAPQYRRTELAMAIDAEVMTEDNAIQMASALANYAHYPWSSLNWLGEGHTLPSSVAPVGFEGFLLSAELGGEAGQPGLPRREGERVNLLWATPVTAAEQAFALAEEGGGLQLVTLLQQEGASHIFRPRQQVVEQEAQVAPLFANCDRDRLK</sequence>
<keyword evidence="3" id="KW-1185">Reference proteome</keyword>
<feature type="domain" description="Suppressor of fused-like" evidence="1">
    <location>
        <begin position="208"/>
        <end position="360"/>
    </location>
</feature>
<dbReference type="RefSeq" id="WP_104956757.1">
    <property type="nucleotide sequence ID" value="NZ_CP026377.1"/>
</dbReference>
<accession>A0A2L0IE37</accession>
<organism evidence="2 3">
    <name type="scientific">Mixta gaviniae</name>
    <dbReference type="NCBI Taxonomy" id="665914"/>
    <lineage>
        <taxon>Bacteria</taxon>
        <taxon>Pseudomonadati</taxon>
        <taxon>Pseudomonadota</taxon>
        <taxon>Gammaproteobacteria</taxon>
        <taxon>Enterobacterales</taxon>
        <taxon>Erwiniaceae</taxon>
        <taxon>Mixta</taxon>
    </lineage>
</organism>
<dbReference type="Pfam" id="PF05076">
    <property type="entry name" value="SUFU"/>
    <property type="match status" value="1"/>
</dbReference>
<dbReference type="KEGG" id="pgz:C2E15_07150"/>
<reference evidence="2 3" key="1">
    <citation type="submission" date="2018-01" db="EMBL/GenBank/DDBJ databases">
        <title>Complete and assembled Genome of Pantoea gaviniae DSM22758T.</title>
        <authorList>
            <person name="Stevens M.J.A."/>
            <person name="Zurfluh K."/>
            <person name="Stephan R."/>
        </authorList>
    </citation>
    <scope>NUCLEOTIDE SEQUENCE [LARGE SCALE GENOMIC DNA]</scope>
    <source>
        <strain evidence="2 3">DSM 22758</strain>
    </source>
</reference>
<name>A0A2L0IE37_9GAMM</name>
<proteinExistence type="predicted"/>
<evidence type="ECO:0000313" key="2">
    <source>
        <dbReference type="EMBL" id="AUX92881.1"/>
    </source>
</evidence>
<dbReference type="EMBL" id="CP026377">
    <property type="protein sequence ID" value="AUX92881.1"/>
    <property type="molecule type" value="Genomic_DNA"/>
</dbReference>